<feature type="domain" description="Solute-binding protein family 3/N-terminal" evidence="3">
    <location>
        <begin position="31"/>
        <end position="252"/>
    </location>
</feature>
<dbReference type="AlphaFoldDB" id="A0A1I1NG90"/>
<dbReference type="OrthoDB" id="6291620at2"/>
<name>A0A1I1NG90_9GAMM</name>
<protein>
    <submittedName>
        <fullName evidence="4">ABC-type amino acid transport substrate-binding protein</fullName>
    </submittedName>
</protein>
<comment type="similarity">
    <text evidence="1">Belongs to the bacterial solute-binding protein 3 family.</text>
</comment>
<dbReference type="PANTHER" id="PTHR35936:SF25">
    <property type="entry name" value="ABC TRANSPORTER SUBSTRATE-BINDING PROTEIN"/>
    <property type="match status" value="1"/>
</dbReference>
<dbReference type="EMBL" id="FOLO01000025">
    <property type="protein sequence ID" value="SFC96659.1"/>
    <property type="molecule type" value="Genomic_DNA"/>
</dbReference>
<reference evidence="4 5" key="1">
    <citation type="submission" date="2016-10" db="EMBL/GenBank/DDBJ databases">
        <authorList>
            <person name="de Groot N.N."/>
        </authorList>
    </citation>
    <scope>NUCLEOTIDE SEQUENCE [LARGE SCALE GENOMIC DNA]</scope>
    <source>
        <strain evidence="4 5">DSM 6059</strain>
    </source>
</reference>
<keyword evidence="5" id="KW-1185">Reference proteome</keyword>
<evidence type="ECO:0000259" key="3">
    <source>
        <dbReference type="Pfam" id="PF00497"/>
    </source>
</evidence>
<dbReference type="Gene3D" id="3.40.190.10">
    <property type="entry name" value="Periplasmic binding protein-like II"/>
    <property type="match status" value="2"/>
</dbReference>
<evidence type="ECO:0000313" key="5">
    <source>
        <dbReference type="Proteomes" id="UP000198862"/>
    </source>
</evidence>
<dbReference type="InterPro" id="IPR001638">
    <property type="entry name" value="Solute-binding_3/MltF_N"/>
</dbReference>
<keyword evidence="2" id="KW-0732">Signal</keyword>
<dbReference type="Proteomes" id="UP000198862">
    <property type="component" value="Unassembled WGS sequence"/>
</dbReference>
<dbReference type="STRING" id="1123010.SAMN02745724_03073"/>
<dbReference type="PANTHER" id="PTHR35936">
    <property type="entry name" value="MEMBRANE-BOUND LYTIC MUREIN TRANSGLYCOSYLASE F"/>
    <property type="match status" value="1"/>
</dbReference>
<evidence type="ECO:0000256" key="1">
    <source>
        <dbReference type="ARBA" id="ARBA00010333"/>
    </source>
</evidence>
<accession>A0A1I1NG90</accession>
<sequence length="258" mass="30098">MLVIKIIKIVLFICYCFNGFSYAYVKTKVIINEPEWPPYYMTDNSKPGFAKELLSIILTNLNYDFEFQLLPIARGNFYMKNGNADISIFSYKKQRSEFLHYGKIPIFTIKIKFVSRIDANFQINKISDISPLRFEFVRGISYTENILQHANASDKNIYTSVILKNALKKIINHRSDLTAASEHTLNDEILKLNAYKELKIHKFVVTAKAYYLTVSKKSTLLIKPLNFLNEIDKEIIKLKLNGTYQKLENKYHLLEINK</sequence>
<dbReference type="Pfam" id="PF00497">
    <property type="entry name" value="SBP_bac_3"/>
    <property type="match status" value="1"/>
</dbReference>
<dbReference type="SUPFAM" id="SSF53850">
    <property type="entry name" value="Periplasmic binding protein-like II"/>
    <property type="match status" value="1"/>
</dbReference>
<proteinExistence type="inferred from homology"/>
<evidence type="ECO:0000256" key="2">
    <source>
        <dbReference type="ARBA" id="ARBA00022729"/>
    </source>
</evidence>
<gene>
    <name evidence="4" type="ORF">SAMN02745724_03073</name>
</gene>
<organism evidence="4 5">
    <name type="scientific">Pseudoalteromonas denitrificans DSM 6059</name>
    <dbReference type="NCBI Taxonomy" id="1123010"/>
    <lineage>
        <taxon>Bacteria</taxon>
        <taxon>Pseudomonadati</taxon>
        <taxon>Pseudomonadota</taxon>
        <taxon>Gammaproteobacteria</taxon>
        <taxon>Alteromonadales</taxon>
        <taxon>Pseudoalteromonadaceae</taxon>
        <taxon>Pseudoalteromonas</taxon>
    </lineage>
</organism>
<evidence type="ECO:0000313" key="4">
    <source>
        <dbReference type="EMBL" id="SFC96659.1"/>
    </source>
</evidence>